<evidence type="ECO:0000313" key="2">
    <source>
        <dbReference type="EMBL" id="SFV57021.1"/>
    </source>
</evidence>
<dbReference type="GO" id="GO:0003824">
    <property type="term" value="F:catalytic activity"/>
    <property type="evidence" value="ECO:0007669"/>
    <property type="project" value="InterPro"/>
</dbReference>
<dbReference type="Pfam" id="PF01230">
    <property type="entry name" value="HIT"/>
    <property type="match status" value="1"/>
</dbReference>
<dbReference type="PANTHER" id="PTHR23089">
    <property type="entry name" value="HISTIDINE TRIAD HIT PROTEIN"/>
    <property type="match status" value="1"/>
</dbReference>
<dbReference type="InterPro" id="IPR019808">
    <property type="entry name" value="Histidine_triad_CS"/>
</dbReference>
<name>A0A1W1BU91_9ZZZZ</name>
<organism evidence="2">
    <name type="scientific">hydrothermal vent metagenome</name>
    <dbReference type="NCBI Taxonomy" id="652676"/>
    <lineage>
        <taxon>unclassified sequences</taxon>
        <taxon>metagenomes</taxon>
        <taxon>ecological metagenomes</taxon>
    </lineage>
</organism>
<dbReference type="PROSITE" id="PS00892">
    <property type="entry name" value="HIT_1"/>
    <property type="match status" value="1"/>
</dbReference>
<reference evidence="2" key="1">
    <citation type="submission" date="2016-10" db="EMBL/GenBank/DDBJ databases">
        <authorList>
            <person name="de Groot N.N."/>
        </authorList>
    </citation>
    <scope>NUCLEOTIDE SEQUENCE</scope>
</reference>
<proteinExistence type="predicted"/>
<dbReference type="EMBL" id="FPHH01000044">
    <property type="protein sequence ID" value="SFV57021.1"/>
    <property type="molecule type" value="Genomic_DNA"/>
</dbReference>
<dbReference type="Gene3D" id="3.30.428.10">
    <property type="entry name" value="HIT-like"/>
    <property type="match status" value="1"/>
</dbReference>
<gene>
    <name evidence="2" type="ORF">MNB_SM-5-800</name>
</gene>
<evidence type="ECO:0000259" key="1">
    <source>
        <dbReference type="PROSITE" id="PS51084"/>
    </source>
</evidence>
<dbReference type="CDD" id="cd01276">
    <property type="entry name" value="PKCI_related"/>
    <property type="match status" value="1"/>
</dbReference>
<dbReference type="PRINTS" id="PR00332">
    <property type="entry name" value="HISTRIAD"/>
</dbReference>
<dbReference type="SUPFAM" id="SSF54197">
    <property type="entry name" value="HIT-like"/>
    <property type="match status" value="1"/>
</dbReference>
<feature type="domain" description="HIT" evidence="1">
    <location>
        <begin position="3"/>
        <end position="114"/>
    </location>
</feature>
<dbReference type="InterPro" id="IPR036265">
    <property type="entry name" value="HIT-like_sf"/>
</dbReference>
<protein>
    <submittedName>
        <fullName evidence="2">HIT family protein</fullName>
    </submittedName>
</protein>
<dbReference type="InterPro" id="IPR001310">
    <property type="entry name" value="Histidine_triad_HIT"/>
</dbReference>
<dbReference type="PROSITE" id="PS51084">
    <property type="entry name" value="HIT_2"/>
    <property type="match status" value="1"/>
</dbReference>
<dbReference type="AlphaFoldDB" id="A0A1W1BU91"/>
<dbReference type="InterPro" id="IPR011146">
    <property type="entry name" value="HIT-like"/>
</dbReference>
<accession>A0A1W1BU91</accession>
<sequence length="118" mass="13234">MCLFCKIANKEISANIELENENFLAFHDINPKAPIHILAIPKIHVESFNEVTPEIMAGMTTFIQEVVKQVGIDKSGYRVITNIGDNGGQEVKHLHFHILGGAKLKWEHLSDADPKDFL</sequence>